<dbReference type="InterPro" id="IPR021720">
    <property type="entry name" value="Malectin_dom"/>
</dbReference>
<dbReference type="GO" id="GO:0005524">
    <property type="term" value="F:ATP binding"/>
    <property type="evidence" value="ECO:0007669"/>
    <property type="project" value="UniProtKB-KW"/>
</dbReference>
<dbReference type="EC" id="2.7.11.1" evidence="3"/>
<protein>
    <recommendedName>
        <fullName evidence="3">non-specific serine/threonine protein kinase</fullName>
        <ecNumber evidence="3">2.7.11.1</ecNumber>
    </recommendedName>
</protein>
<dbReference type="EMBL" id="KK198763">
    <property type="protein sequence ID" value="KCW48038.1"/>
    <property type="molecule type" value="Genomic_DNA"/>
</dbReference>
<dbReference type="PANTHER" id="PTHR48006:SF81">
    <property type="entry name" value="PROTEIN KINASE DOMAIN-CONTAINING PROTEIN"/>
    <property type="match status" value="1"/>
</dbReference>
<organism evidence="20">
    <name type="scientific">Eucalyptus grandis</name>
    <name type="common">Flooded gum</name>
    <dbReference type="NCBI Taxonomy" id="71139"/>
    <lineage>
        <taxon>Eukaryota</taxon>
        <taxon>Viridiplantae</taxon>
        <taxon>Streptophyta</taxon>
        <taxon>Embryophyta</taxon>
        <taxon>Tracheophyta</taxon>
        <taxon>Spermatophyta</taxon>
        <taxon>Magnoliopsida</taxon>
        <taxon>eudicotyledons</taxon>
        <taxon>Gunneridae</taxon>
        <taxon>Pentapetalae</taxon>
        <taxon>rosids</taxon>
        <taxon>malvids</taxon>
        <taxon>Myrtales</taxon>
        <taxon>Myrtaceae</taxon>
        <taxon>Myrtoideae</taxon>
        <taxon>Eucalypteae</taxon>
        <taxon>Eucalyptus</taxon>
    </lineage>
</organism>
<keyword evidence="15" id="KW-0675">Receptor</keyword>
<dbReference type="InterPro" id="IPR011009">
    <property type="entry name" value="Kinase-like_dom_sf"/>
</dbReference>
<accession>A0A059A2K8</accession>
<evidence type="ECO:0000256" key="6">
    <source>
        <dbReference type="ARBA" id="ARBA00022614"/>
    </source>
</evidence>
<keyword evidence="8" id="KW-0812">Transmembrane</keyword>
<proteinExistence type="inferred from homology"/>
<evidence type="ECO:0000256" key="8">
    <source>
        <dbReference type="ARBA" id="ARBA00022692"/>
    </source>
</evidence>
<gene>
    <name evidence="20" type="ORF">EUGRSUZ_K01777</name>
</gene>
<keyword evidence="9" id="KW-0732">Signal</keyword>
<dbReference type="SUPFAM" id="SSF56112">
    <property type="entry name" value="Protein kinase-like (PK-like)"/>
    <property type="match status" value="1"/>
</dbReference>
<evidence type="ECO:0000256" key="17">
    <source>
        <dbReference type="ARBA" id="ARBA00047899"/>
    </source>
</evidence>
<evidence type="ECO:0000256" key="5">
    <source>
        <dbReference type="ARBA" id="ARBA00022553"/>
    </source>
</evidence>
<dbReference type="Gene3D" id="3.30.200.20">
    <property type="entry name" value="Phosphorylase Kinase, domain 1"/>
    <property type="match status" value="1"/>
</dbReference>
<comment type="catalytic activity">
    <reaction evidence="17">
        <text>L-threonyl-[protein] + ATP = O-phospho-L-threonyl-[protein] + ADP + H(+)</text>
        <dbReference type="Rhea" id="RHEA:46608"/>
        <dbReference type="Rhea" id="RHEA-COMP:11060"/>
        <dbReference type="Rhea" id="RHEA-COMP:11605"/>
        <dbReference type="ChEBI" id="CHEBI:15378"/>
        <dbReference type="ChEBI" id="CHEBI:30013"/>
        <dbReference type="ChEBI" id="CHEBI:30616"/>
        <dbReference type="ChEBI" id="CHEBI:61977"/>
        <dbReference type="ChEBI" id="CHEBI:456216"/>
        <dbReference type="EC" id="2.7.11.1"/>
    </reaction>
</comment>
<evidence type="ECO:0000256" key="15">
    <source>
        <dbReference type="ARBA" id="ARBA00023170"/>
    </source>
</evidence>
<evidence type="ECO:0000256" key="7">
    <source>
        <dbReference type="ARBA" id="ARBA00022679"/>
    </source>
</evidence>
<evidence type="ECO:0000256" key="3">
    <source>
        <dbReference type="ARBA" id="ARBA00012513"/>
    </source>
</evidence>
<reference evidence="20" key="1">
    <citation type="submission" date="2013-07" db="EMBL/GenBank/DDBJ databases">
        <title>The genome of Eucalyptus grandis.</title>
        <authorList>
            <person name="Schmutz J."/>
            <person name="Hayes R."/>
            <person name="Myburg A."/>
            <person name="Tuskan G."/>
            <person name="Grattapaglia D."/>
            <person name="Rokhsar D.S."/>
        </authorList>
    </citation>
    <scope>NUCLEOTIDE SEQUENCE</scope>
    <source>
        <tissue evidence="20">Leaf extractions</tissue>
    </source>
</reference>
<dbReference type="InterPro" id="IPR001611">
    <property type="entry name" value="Leu-rich_rpt"/>
</dbReference>
<dbReference type="InterPro" id="IPR032675">
    <property type="entry name" value="LRR_dom_sf"/>
</dbReference>
<evidence type="ECO:0000256" key="16">
    <source>
        <dbReference type="ARBA" id="ARBA00023180"/>
    </source>
</evidence>
<dbReference type="InterPro" id="IPR051824">
    <property type="entry name" value="LRR_Rcpt-Like_S/T_Kinase"/>
</dbReference>
<evidence type="ECO:0000256" key="9">
    <source>
        <dbReference type="ARBA" id="ARBA00022729"/>
    </source>
</evidence>
<keyword evidence="12" id="KW-0067">ATP-binding</keyword>
<dbReference type="AlphaFoldDB" id="A0A059A2K8"/>
<dbReference type="SUPFAM" id="SSF52058">
    <property type="entry name" value="L domain-like"/>
    <property type="match status" value="1"/>
</dbReference>
<evidence type="ECO:0000256" key="11">
    <source>
        <dbReference type="ARBA" id="ARBA00022741"/>
    </source>
</evidence>
<dbReference type="Pfam" id="PF13855">
    <property type="entry name" value="LRR_8"/>
    <property type="match status" value="1"/>
</dbReference>
<dbReference type="Gramene" id="KCW48038">
    <property type="protein sequence ID" value="KCW48038"/>
    <property type="gene ID" value="EUGRSUZ_K01777"/>
</dbReference>
<keyword evidence="5" id="KW-0597">Phosphoprotein</keyword>
<keyword evidence="10" id="KW-0677">Repeat</keyword>
<evidence type="ECO:0000313" key="20">
    <source>
        <dbReference type="EMBL" id="KCW48038.1"/>
    </source>
</evidence>
<dbReference type="FunFam" id="2.60.120.430:FF:000004">
    <property type="entry name" value="Putative leucine-rich repeat receptor-like serine/threonine-protein kinase"/>
    <property type="match status" value="1"/>
</dbReference>
<feature type="domain" description="Malectin" evidence="19">
    <location>
        <begin position="188"/>
        <end position="370"/>
    </location>
</feature>
<dbReference type="Gene3D" id="2.60.120.430">
    <property type="entry name" value="Galactose-binding lectin"/>
    <property type="match status" value="1"/>
</dbReference>
<dbReference type="GO" id="GO:0016020">
    <property type="term" value="C:membrane"/>
    <property type="evidence" value="ECO:0007669"/>
    <property type="project" value="UniProtKB-SubCell"/>
</dbReference>
<comment type="subcellular location">
    <subcellularLocation>
        <location evidence="1">Membrane</location>
        <topology evidence="1">Single-pass type I membrane protein</topology>
    </subcellularLocation>
</comment>
<dbReference type="PANTHER" id="PTHR48006">
    <property type="entry name" value="LEUCINE-RICH REPEAT-CONTAINING PROTEIN DDB_G0281931-RELATED"/>
    <property type="match status" value="1"/>
</dbReference>
<evidence type="ECO:0000256" key="14">
    <source>
        <dbReference type="ARBA" id="ARBA00023136"/>
    </source>
</evidence>
<dbReference type="InParanoid" id="A0A059A2K8"/>
<evidence type="ECO:0000256" key="1">
    <source>
        <dbReference type="ARBA" id="ARBA00004479"/>
    </source>
</evidence>
<keyword evidence="16" id="KW-0325">Glycoprotein</keyword>
<dbReference type="Gene3D" id="3.80.10.10">
    <property type="entry name" value="Ribonuclease Inhibitor"/>
    <property type="match status" value="1"/>
</dbReference>
<evidence type="ECO:0000256" key="2">
    <source>
        <dbReference type="ARBA" id="ARBA00009592"/>
    </source>
</evidence>
<keyword evidence="4" id="KW-0723">Serine/threonine-protein kinase</keyword>
<keyword evidence="7" id="KW-0808">Transferase</keyword>
<keyword evidence="6" id="KW-0433">Leucine-rich repeat</keyword>
<sequence>MGKIPDFIQNLTNLQKLSIQGSGLQGPIPSGIARLERLNDLRISDLDGPESRVPQLNSKKIETLILRSCNLMGELPGYLANMTNLKILDLSFNKLSGKIPISYSSLENVEYMYLTGNQLTGAVPDWILEKGKNVDLSYNNFTARGSECQEGYVNLFASSEVENATSCSATSGLVSCLQSQRCAKTQYNLFINCGGSKAKVKGTTYEADSEEATPSSFFRSDYWAYSSTGYFTDYCSTAFSYVVKNTSTLSMNDAQLYKKARRSAISLTYYGFCLMDGPYNVILHFAEIMFTGDKSYQSLGKRDFNIYIQGKLVWKDFNIEIEAGGVGKEVMRNFTADVTKGTLEIRFYWAGKGSTGIPEDGVYGPLISAISVYSDLKYLALQIGLFTLRQIKAATNNFDPANKIGEGGFGSVYKNYKRNYRHFQNKSNDVPIIVAKIRKLVTRRASLYKNFSPSQINLILGTIWRFPHSIFARS</sequence>
<evidence type="ECO:0000256" key="10">
    <source>
        <dbReference type="ARBA" id="ARBA00022737"/>
    </source>
</evidence>
<keyword evidence="4" id="KW-0418">Kinase</keyword>
<evidence type="ECO:0000256" key="12">
    <source>
        <dbReference type="ARBA" id="ARBA00022840"/>
    </source>
</evidence>
<comment type="catalytic activity">
    <reaction evidence="18">
        <text>L-seryl-[protein] + ATP = O-phospho-L-seryl-[protein] + ADP + H(+)</text>
        <dbReference type="Rhea" id="RHEA:17989"/>
        <dbReference type="Rhea" id="RHEA-COMP:9863"/>
        <dbReference type="Rhea" id="RHEA-COMP:11604"/>
        <dbReference type="ChEBI" id="CHEBI:15378"/>
        <dbReference type="ChEBI" id="CHEBI:29999"/>
        <dbReference type="ChEBI" id="CHEBI:30616"/>
        <dbReference type="ChEBI" id="CHEBI:83421"/>
        <dbReference type="ChEBI" id="CHEBI:456216"/>
        <dbReference type="EC" id="2.7.11.1"/>
    </reaction>
</comment>
<evidence type="ECO:0000256" key="4">
    <source>
        <dbReference type="ARBA" id="ARBA00022527"/>
    </source>
</evidence>
<dbReference type="GO" id="GO:0004674">
    <property type="term" value="F:protein serine/threonine kinase activity"/>
    <property type="evidence" value="ECO:0007669"/>
    <property type="project" value="UniProtKB-KW"/>
</dbReference>
<dbReference type="STRING" id="71139.A0A059A2K8"/>
<evidence type="ECO:0000256" key="18">
    <source>
        <dbReference type="ARBA" id="ARBA00048679"/>
    </source>
</evidence>
<comment type="similarity">
    <text evidence="2">Belongs to the RLP family.</text>
</comment>
<keyword evidence="13" id="KW-1133">Transmembrane helix</keyword>
<name>A0A059A2K8_EUCGR</name>
<dbReference type="OMA" id="FMDDERS"/>
<evidence type="ECO:0000256" key="13">
    <source>
        <dbReference type="ARBA" id="ARBA00022989"/>
    </source>
</evidence>
<keyword evidence="14" id="KW-0472">Membrane</keyword>
<evidence type="ECO:0000259" key="19">
    <source>
        <dbReference type="Pfam" id="PF11721"/>
    </source>
</evidence>
<keyword evidence="11" id="KW-0547">Nucleotide-binding</keyword>
<dbReference type="FunFam" id="3.80.10.10:FF:000041">
    <property type="entry name" value="LRR receptor-like serine/threonine-protein kinase ERECTA"/>
    <property type="match status" value="1"/>
</dbReference>
<dbReference type="Pfam" id="PF11721">
    <property type="entry name" value="Malectin"/>
    <property type="match status" value="1"/>
</dbReference>